<accession>A0A933SE80</accession>
<evidence type="ECO:0000256" key="1">
    <source>
        <dbReference type="SAM" id="MobiDB-lite"/>
    </source>
</evidence>
<gene>
    <name evidence="3" type="ORF">HZA61_02675</name>
</gene>
<protein>
    <recommendedName>
        <fullName evidence="5">DUF4397 domain-containing protein</fullName>
    </recommendedName>
</protein>
<keyword evidence="2" id="KW-0732">Signal</keyword>
<organism evidence="3 4">
    <name type="scientific">Eiseniibacteriota bacterium</name>
    <dbReference type="NCBI Taxonomy" id="2212470"/>
    <lineage>
        <taxon>Bacteria</taxon>
        <taxon>Candidatus Eiseniibacteriota</taxon>
    </lineage>
</organism>
<feature type="region of interest" description="Disordered" evidence="1">
    <location>
        <begin position="212"/>
        <end position="247"/>
    </location>
</feature>
<feature type="chain" id="PRO_5037106483" description="DUF4397 domain-containing protein" evidence="2">
    <location>
        <begin position="29"/>
        <end position="279"/>
    </location>
</feature>
<feature type="compositionally biased region" description="Low complexity" evidence="1">
    <location>
        <begin position="229"/>
        <end position="243"/>
    </location>
</feature>
<proteinExistence type="predicted"/>
<dbReference type="Proteomes" id="UP000696931">
    <property type="component" value="Unassembled WGS sequence"/>
</dbReference>
<evidence type="ECO:0008006" key="5">
    <source>
        <dbReference type="Google" id="ProtNLM"/>
    </source>
</evidence>
<evidence type="ECO:0000256" key="2">
    <source>
        <dbReference type="SAM" id="SignalP"/>
    </source>
</evidence>
<reference evidence="3" key="1">
    <citation type="submission" date="2020-07" db="EMBL/GenBank/DDBJ databases">
        <title>Huge and variable diversity of episymbiotic CPR bacteria and DPANN archaea in groundwater ecosystems.</title>
        <authorList>
            <person name="He C.Y."/>
            <person name="Keren R."/>
            <person name="Whittaker M."/>
            <person name="Farag I.F."/>
            <person name="Doudna J."/>
            <person name="Cate J.H.D."/>
            <person name="Banfield J.F."/>
        </authorList>
    </citation>
    <scope>NUCLEOTIDE SEQUENCE</scope>
    <source>
        <strain evidence="3">NC_groundwater_1813_Pr3_B-0.1um_71_17</strain>
    </source>
</reference>
<name>A0A933SE80_UNCEI</name>
<feature type="signal peptide" evidence="2">
    <location>
        <begin position="1"/>
        <end position="28"/>
    </location>
</feature>
<comment type="caution">
    <text evidence="3">The sequence shown here is derived from an EMBL/GenBank/DDBJ whole genome shotgun (WGS) entry which is preliminary data.</text>
</comment>
<evidence type="ECO:0000313" key="3">
    <source>
        <dbReference type="EMBL" id="MBI5168369.1"/>
    </source>
</evidence>
<dbReference type="AlphaFoldDB" id="A0A933SE80"/>
<evidence type="ECO:0000313" key="4">
    <source>
        <dbReference type="Proteomes" id="UP000696931"/>
    </source>
</evidence>
<sequence length="279" mass="29767">MIRIRPIHCALPVLVCAALSIVAMRGHAQASRHAYPADHTLGSVHGDTILVWPGGESVVTTIQLLVGTGNSIDYIPDTTLVLASGETLRVTPTNPSGAGDYVLPGDWRLSIGNVSNPRLVNIWRYGRPALLYSNLSSRDVVALVQRGEARESLSVVASASMKGLVHLHQASRPGSPDADWELQVVRDSDGQLELPEGWSEMTVQFLALRSSSRARTGVSEPPEGREPTSAGGALASPSSLNSSHDPKRDEIRLLGATPIGRPLVLRARPGIRGGSYVQM</sequence>
<dbReference type="EMBL" id="JACRIW010000020">
    <property type="protein sequence ID" value="MBI5168369.1"/>
    <property type="molecule type" value="Genomic_DNA"/>
</dbReference>